<name>A0AAW0AX47_9AGAR</name>
<protein>
    <submittedName>
        <fullName evidence="2">Uncharacterized protein</fullName>
    </submittedName>
</protein>
<evidence type="ECO:0000313" key="2">
    <source>
        <dbReference type="EMBL" id="KAK7018048.1"/>
    </source>
</evidence>
<dbReference type="Gene3D" id="3.40.630.10">
    <property type="entry name" value="Zn peptidases"/>
    <property type="match status" value="1"/>
</dbReference>
<proteinExistence type="predicted"/>
<evidence type="ECO:0000256" key="1">
    <source>
        <dbReference type="SAM" id="MobiDB-lite"/>
    </source>
</evidence>
<gene>
    <name evidence="2" type="ORF">VNI00_018421</name>
</gene>
<keyword evidence="3" id="KW-1185">Reference proteome</keyword>
<comment type="caution">
    <text evidence="2">The sequence shown here is derived from an EMBL/GenBank/DDBJ whole genome shotgun (WGS) entry which is preliminary data.</text>
</comment>
<dbReference type="PANTHER" id="PTHR30575">
    <property type="entry name" value="PEPTIDASE M20"/>
    <property type="match status" value="1"/>
</dbReference>
<organism evidence="2 3">
    <name type="scientific">Paramarasmius palmivorus</name>
    <dbReference type="NCBI Taxonomy" id="297713"/>
    <lineage>
        <taxon>Eukaryota</taxon>
        <taxon>Fungi</taxon>
        <taxon>Dikarya</taxon>
        <taxon>Basidiomycota</taxon>
        <taxon>Agaricomycotina</taxon>
        <taxon>Agaricomycetes</taxon>
        <taxon>Agaricomycetidae</taxon>
        <taxon>Agaricales</taxon>
        <taxon>Marasmiineae</taxon>
        <taxon>Marasmiaceae</taxon>
        <taxon>Paramarasmius</taxon>
    </lineage>
</organism>
<evidence type="ECO:0000313" key="3">
    <source>
        <dbReference type="Proteomes" id="UP001383192"/>
    </source>
</evidence>
<sequence length="212" mass="23010">MLVKRYIWDDAVHDLSQLKIVEESGCTFSLLPVPGHLLQPPTMTREHDSFGHTRSTPFKGGSNGRYGCTRNARGNDTDASGCQVKVPDGGAVLDIKQNLALGDDVANTFTVRYGRIVRELRGIKSASTDFGHVSYHLPALHPGYAIPTVTDGGNHAPMFAASAATEDAHIATLDLAKALALTGVRVIRDDETYTRVKEIFELDKLARTPLPD</sequence>
<dbReference type="EMBL" id="JAYKXP010000233">
    <property type="protein sequence ID" value="KAK7018048.1"/>
    <property type="molecule type" value="Genomic_DNA"/>
</dbReference>
<dbReference type="GO" id="GO:0016805">
    <property type="term" value="F:dipeptidase activity"/>
    <property type="evidence" value="ECO:0007669"/>
    <property type="project" value="TreeGrafter"/>
</dbReference>
<dbReference type="AlphaFoldDB" id="A0AAW0AX47"/>
<dbReference type="PANTHER" id="PTHR30575:SF0">
    <property type="entry name" value="XAA-ARG DIPEPTIDASE"/>
    <property type="match status" value="1"/>
</dbReference>
<dbReference type="InterPro" id="IPR052030">
    <property type="entry name" value="Peptidase_M20/M20A_hydrolases"/>
</dbReference>
<dbReference type="Proteomes" id="UP001383192">
    <property type="component" value="Unassembled WGS sequence"/>
</dbReference>
<accession>A0AAW0AX47</accession>
<reference evidence="2 3" key="1">
    <citation type="submission" date="2024-01" db="EMBL/GenBank/DDBJ databases">
        <title>A draft genome for a cacao thread blight-causing isolate of Paramarasmius palmivorus.</title>
        <authorList>
            <person name="Baruah I.K."/>
            <person name="Bukari Y."/>
            <person name="Amoako-Attah I."/>
            <person name="Meinhardt L.W."/>
            <person name="Bailey B.A."/>
            <person name="Cohen S.P."/>
        </authorList>
    </citation>
    <scope>NUCLEOTIDE SEQUENCE [LARGE SCALE GENOMIC DNA]</scope>
    <source>
        <strain evidence="2 3">GH-12</strain>
    </source>
</reference>
<feature type="region of interest" description="Disordered" evidence="1">
    <location>
        <begin position="44"/>
        <end position="80"/>
    </location>
</feature>